<comment type="caution">
    <text evidence="2">The sequence shown here is derived from an EMBL/GenBank/DDBJ whole genome shotgun (WGS) entry which is preliminary data.</text>
</comment>
<dbReference type="AlphaFoldDB" id="A0A328DST6"/>
<evidence type="ECO:0000313" key="3">
    <source>
        <dbReference type="Proteomes" id="UP000249390"/>
    </source>
</evidence>
<accession>A0A328DST6</accession>
<dbReference type="Pfam" id="PF13456">
    <property type="entry name" value="RVT_3"/>
    <property type="match status" value="1"/>
</dbReference>
<organism evidence="2 3">
    <name type="scientific">Cuscuta australis</name>
    <dbReference type="NCBI Taxonomy" id="267555"/>
    <lineage>
        <taxon>Eukaryota</taxon>
        <taxon>Viridiplantae</taxon>
        <taxon>Streptophyta</taxon>
        <taxon>Embryophyta</taxon>
        <taxon>Tracheophyta</taxon>
        <taxon>Spermatophyta</taxon>
        <taxon>Magnoliopsida</taxon>
        <taxon>eudicotyledons</taxon>
        <taxon>Gunneridae</taxon>
        <taxon>Pentapetalae</taxon>
        <taxon>asterids</taxon>
        <taxon>lamiids</taxon>
        <taxon>Solanales</taxon>
        <taxon>Convolvulaceae</taxon>
        <taxon>Cuscuteae</taxon>
        <taxon>Cuscuta</taxon>
        <taxon>Cuscuta subgen. Grammica</taxon>
        <taxon>Cuscuta sect. Cleistogrammica</taxon>
    </lineage>
</organism>
<gene>
    <name evidence="2" type="ORF">DM860_013987</name>
</gene>
<dbReference type="GO" id="GO:0003676">
    <property type="term" value="F:nucleic acid binding"/>
    <property type="evidence" value="ECO:0007669"/>
    <property type="project" value="InterPro"/>
</dbReference>
<evidence type="ECO:0000313" key="2">
    <source>
        <dbReference type="EMBL" id="RAL47093.1"/>
    </source>
</evidence>
<reference evidence="2 3" key="1">
    <citation type="submission" date="2018-06" db="EMBL/GenBank/DDBJ databases">
        <title>The Genome of Cuscuta australis (Dodder) Provides Insight into the Evolution of Plant Parasitism.</title>
        <authorList>
            <person name="Liu H."/>
        </authorList>
    </citation>
    <scope>NUCLEOTIDE SEQUENCE [LARGE SCALE GENOMIC DNA]</scope>
    <source>
        <strain evidence="3">cv. Yunnan</strain>
        <tissue evidence="2">Vines</tissue>
    </source>
</reference>
<feature type="domain" description="RNase H type-1" evidence="1">
    <location>
        <begin position="102"/>
        <end position="167"/>
    </location>
</feature>
<dbReference type="GO" id="GO:0004523">
    <property type="term" value="F:RNA-DNA hybrid ribonuclease activity"/>
    <property type="evidence" value="ECO:0007669"/>
    <property type="project" value="InterPro"/>
</dbReference>
<dbReference type="Proteomes" id="UP000249390">
    <property type="component" value="Unassembled WGS sequence"/>
</dbReference>
<keyword evidence="3" id="KW-1185">Reference proteome</keyword>
<dbReference type="EMBL" id="NQVE01000117">
    <property type="protein sequence ID" value="RAL47093.1"/>
    <property type="molecule type" value="Genomic_DNA"/>
</dbReference>
<protein>
    <recommendedName>
        <fullName evidence="1">RNase H type-1 domain-containing protein</fullName>
    </recommendedName>
</protein>
<name>A0A328DST6_9ASTE</name>
<proteinExistence type="predicted"/>
<evidence type="ECO:0000259" key="1">
    <source>
        <dbReference type="Pfam" id="PF13456"/>
    </source>
</evidence>
<dbReference type="InterPro" id="IPR002156">
    <property type="entry name" value="RNaseH_domain"/>
</dbReference>
<sequence length="190" mass="21205">MAFFKMKVVVLKAVWELHNGLGMDFPQWLQSVLSALNHEELELVVGVMHGISVVWEKKLPTPRVTCTLARVKLAAWKSAQVPSPLLDQQTMATKEVLIWLKSHRVTSVRVLPDCATLCHNMANPCMEDRSYIGITSSNCKKLTSGFNNCSFSFIPRSSNFCAHSLAAAVYGQTSIMYWDSSPPDFVSLQI</sequence>